<dbReference type="GO" id="GO:0001654">
    <property type="term" value="P:eye development"/>
    <property type="evidence" value="ECO:0007669"/>
    <property type="project" value="UniProtKB-ARBA"/>
</dbReference>
<dbReference type="OrthoDB" id="10056939at2759"/>
<feature type="domain" description="Homeobox" evidence="10">
    <location>
        <begin position="51"/>
        <end position="114"/>
    </location>
</feature>
<evidence type="ECO:0000256" key="5">
    <source>
        <dbReference type="ARBA" id="ARBA00023163"/>
    </source>
</evidence>
<sequence length="401" mass="45699">MSANQLNQFTIREVVDHQFHPVGSADDENDTASDEEQVPVMYQYEMVSPSMRTVKRRGHLPKDAVKILKTWLYDHRFNAYPTEIEKHILSQETNLTVLQISNWFINARRRYLPEMMRREGYDSVQYTITRRRRASSSPRNSMELGTPTIGGIYYKKGKKMMRFDRVDSDTEYEVDTNGFVEAQTQHVNITTPTGSRKFNPWNADVHYGLTVNSADKIKSENVQFITPQSNSQTTASSTSSTSSPFPSNLVVVKTASGKNIVLKVISQTTDIPKQYLLKTKKQAPMVEVVKEVAADDEQGTMEEQEIEEEGTIIEEEIVPDYDESADGMVETEMVTVDEDGEEVYVPEEEVEEVFVNEVTLEEDCNEVTIEENVNEVMVEEDEGEEVVEEVEDGQVVIKTEN</sequence>
<dbReference type="PANTHER" id="PTHR11850">
    <property type="entry name" value="HOMEOBOX PROTEIN TRANSCRIPTION FACTORS"/>
    <property type="match status" value="1"/>
</dbReference>
<evidence type="ECO:0000256" key="9">
    <source>
        <dbReference type="SAM" id="MobiDB-lite"/>
    </source>
</evidence>
<dbReference type="InterPro" id="IPR001356">
    <property type="entry name" value="HD"/>
</dbReference>
<evidence type="ECO:0000313" key="12">
    <source>
        <dbReference type="Proteomes" id="UP001153712"/>
    </source>
</evidence>
<dbReference type="GO" id="GO:0000987">
    <property type="term" value="F:cis-regulatory region sequence-specific DNA binding"/>
    <property type="evidence" value="ECO:0007669"/>
    <property type="project" value="UniProtKB-ARBA"/>
</dbReference>
<gene>
    <name evidence="11" type="ORF">PHYEVI_LOCUS10751</name>
</gene>
<keyword evidence="12" id="KW-1185">Reference proteome</keyword>
<evidence type="ECO:0000256" key="6">
    <source>
        <dbReference type="ARBA" id="ARBA00023242"/>
    </source>
</evidence>
<evidence type="ECO:0000256" key="7">
    <source>
        <dbReference type="ARBA" id="ARBA00038021"/>
    </source>
</evidence>
<dbReference type="InterPro" id="IPR009057">
    <property type="entry name" value="Homeodomain-like_sf"/>
</dbReference>
<reference evidence="11" key="1">
    <citation type="submission" date="2022-01" db="EMBL/GenBank/DDBJ databases">
        <authorList>
            <person name="King R."/>
        </authorList>
    </citation>
    <scope>NUCLEOTIDE SEQUENCE</scope>
</reference>
<dbReference type="Pfam" id="PF05920">
    <property type="entry name" value="Homeobox_KN"/>
    <property type="match status" value="1"/>
</dbReference>
<name>A0A9N9TVY1_PHYSR</name>
<evidence type="ECO:0000256" key="8">
    <source>
        <dbReference type="PROSITE-ProRule" id="PRU00108"/>
    </source>
</evidence>
<dbReference type="Gene3D" id="1.10.10.60">
    <property type="entry name" value="Homeodomain-like"/>
    <property type="match status" value="1"/>
</dbReference>
<dbReference type="GO" id="GO:0048646">
    <property type="term" value="P:anatomical structure formation involved in morphogenesis"/>
    <property type="evidence" value="ECO:0007669"/>
    <property type="project" value="UniProtKB-ARBA"/>
</dbReference>
<dbReference type="CDD" id="cd00086">
    <property type="entry name" value="homeodomain"/>
    <property type="match status" value="1"/>
</dbReference>
<evidence type="ECO:0000313" key="11">
    <source>
        <dbReference type="EMBL" id="CAG9864496.1"/>
    </source>
</evidence>
<evidence type="ECO:0000259" key="10">
    <source>
        <dbReference type="PROSITE" id="PS50071"/>
    </source>
</evidence>
<protein>
    <recommendedName>
        <fullName evidence="10">Homeobox domain-containing protein</fullName>
    </recommendedName>
</protein>
<dbReference type="GO" id="GO:0005634">
    <property type="term" value="C:nucleus"/>
    <property type="evidence" value="ECO:0007669"/>
    <property type="project" value="UniProtKB-SubCell"/>
</dbReference>
<dbReference type="GO" id="GO:0006355">
    <property type="term" value="P:regulation of DNA-templated transcription"/>
    <property type="evidence" value="ECO:0007669"/>
    <property type="project" value="InterPro"/>
</dbReference>
<keyword evidence="2" id="KW-0805">Transcription regulation</keyword>
<dbReference type="FunFam" id="1.10.10.60:FF:000059">
    <property type="entry name" value="TGFB-induced factor homeobox 1"/>
    <property type="match status" value="1"/>
</dbReference>
<dbReference type="EMBL" id="OU900101">
    <property type="protein sequence ID" value="CAG9864496.1"/>
    <property type="molecule type" value="Genomic_DNA"/>
</dbReference>
<keyword evidence="5" id="KW-0804">Transcription</keyword>
<evidence type="ECO:0000256" key="4">
    <source>
        <dbReference type="ARBA" id="ARBA00023155"/>
    </source>
</evidence>
<comment type="subcellular location">
    <subcellularLocation>
        <location evidence="1 8">Nucleus</location>
    </subcellularLocation>
</comment>
<dbReference type="Proteomes" id="UP001153712">
    <property type="component" value="Chromosome 8"/>
</dbReference>
<dbReference type="GO" id="GO:0009887">
    <property type="term" value="P:animal organ morphogenesis"/>
    <property type="evidence" value="ECO:0007669"/>
    <property type="project" value="UniProtKB-ARBA"/>
</dbReference>
<dbReference type="SMART" id="SM00389">
    <property type="entry name" value="HOX"/>
    <property type="match status" value="1"/>
</dbReference>
<keyword evidence="4 8" id="KW-0371">Homeobox</keyword>
<evidence type="ECO:0000256" key="3">
    <source>
        <dbReference type="ARBA" id="ARBA00023125"/>
    </source>
</evidence>
<comment type="similarity">
    <text evidence="7">Belongs to the TALE/TGIF homeobox family.</text>
</comment>
<keyword evidence="3 8" id="KW-0238">DNA-binding</keyword>
<dbReference type="InterPro" id="IPR050224">
    <property type="entry name" value="TALE_homeobox"/>
</dbReference>
<dbReference type="AlphaFoldDB" id="A0A9N9TVY1"/>
<evidence type="ECO:0000256" key="2">
    <source>
        <dbReference type="ARBA" id="ARBA00023015"/>
    </source>
</evidence>
<organism evidence="11 12">
    <name type="scientific">Phyllotreta striolata</name>
    <name type="common">Striped flea beetle</name>
    <name type="synonym">Crioceris striolata</name>
    <dbReference type="NCBI Taxonomy" id="444603"/>
    <lineage>
        <taxon>Eukaryota</taxon>
        <taxon>Metazoa</taxon>
        <taxon>Ecdysozoa</taxon>
        <taxon>Arthropoda</taxon>
        <taxon>Hexapoda</taxon>
        <taxon>Insecta</taxon>
        <taxon>Pterygota</taxon>
        <taxon>Neoptera</taxon>
        <taxon>Endopterygota</taxon>
        <taxon>Coleoptera</taxon>
        <taxon>Polyphaga</taxon>
        <taxon>Cucujiformia</taxon>
        <taxon>Chrysomeloidea</taxon>
        <taxon>Chrysomelidae</taxon>
        <taxon>Galerucinae</taxon>
        <taxon>Alticini</taxon>
        <taxon>Phyllotreta</taxon>
    </lineage>
</organism>
<dbReference type="SUPFAM" id="SSF46689">
    <property type="entry name" value="Homeodomain-like"/>
    <property type="match status" value="1"/>
</dbReference>
<feature type="region of interest" description="Disordered" evidence="9">
    <location>
        <begin position="226"/>
        <end position="247"/>
    </location>
</feature>
<dbReference type="PROSITE" id="PS50071">
    <property type="entry name" value="HOMEOBOX_2"/>
    <property type="match status" value="1"/>
</dbReference>
<feature type="DNA-binding region" description="Homeobox" evidence="8">
    <location>
        <begin position="53"/>
        <end position="115"/>
    </location>
</feature>
<evidence type="ECO:0000256" key="1">
    <source>
        <dbReference type="ARBA" id="ARBA00004123"/>
    </source>
</evidence>
<keyword evidence="6 8" id="KW-0539">Nucleus</keyword>
<accession>A0A9N9TVY1</accession>
<dbReference type="InterPro" id="IPR008422">
    <property type="entry name" value="KN_HD"/>
</dbReference>
<proteinExistence type="inferred from homology"/>